<evidence type="ECO:0000256" key="1">
    <source>
        <dbReference type="SAM" id="MobiDB-lite"/>
    </source>
</evidence>
<keyword evidence="3" id="KW-1185">Reference proteome</keyword>
<evidence type="ECO:0000313" key="2">
    <source>
        <dbReference type="EMBL" id="TGZ32109.1"/>
    </source>
</evidence>
<feature type="region of interest" description="Disordered" evidence="1">
    <location>
        <begin position="27"/>
        <end position="81"/>
    </location>
</feature>
<comment type="caution">
    <text evidence="2">The sequence shown here is derived from an EMBL/GenBank/DDBJ whole genome shotgun (WGS) entry which is preliminary data.</text>
</comment>
<proteinExistence type="predicted"/>
<dbReference type="EMBL" id="QBLH01003951">
    <property type="protein sequence ID" value="TGZ32109.1"/>
    <property type="molecule type" value="Genomic_DNA"/>
</dbReference>
<dbReference type="AlphaFoldDB" id="A0A4S2JBW0"/>
<organism evidence="2 3">
    <name type="scientific">Temnothorax longispinosus</name>
    <dbReference type="NCBI Taxonomy" id="300112"/>
    <lineage>
        <taxon>Eukaryota</taxon>
        <taxon>Metazoa</taxon>
        <taxon>Ecdysozoa</taxon>
        <taxon>Arthropoda</taxon>
        <taxon>Hexapoda</taxon>
        <taxon>Insecta</taxon>
        <taxon>Pterygota</taxon>
        <taxon>Neoptera</taxon>
        <taxon>Endopterygota</taxon>
        <taxon>Hymenoptera</taxon>
        <taxon>Apocrita</taxon>
        <taxon>Aculeata</taxon>
        <taxon>Formicoidea</taxon>
        <taxon>Formicidae</taxon>
        <taxon>Myrmicinae</taxon>
        <taxon>Temnothorax</taxon>
    </lineage>
</organism>
<sequence length="81" mass="9065">MDIKREFSSVNLRPGLAYPFEERSSRGLRQHSGVSTRFRRSSTSGWSGRIKNRSEIGPGFVLAGQKPSRPVRPTTSKFRAG</sequence>
<evidence type="ECO:0000313" key="3">
    <source>
        <dbReference type="Proteomes" id="UP000310200"/>
    </source>
</evidence>
<name>A0A4S2JBW0_9HYME</name>
<protein>
    <submittedName>
        <fullName evidence="2">Uncharacterized protein</fullName>
    </submittedName>
</protein>
<reference evidence="2 3" key="1">
    <citation type="journal article" date="2019" name="Philos. Trans. R. Soc. Lond., B, Biol. Sci.">
        <title>Ant behaviour and brain gene expression of defending hosts depend on the ecological success of the intruding social parasite.</title>
        <authorList>
            <person name="Kaur R."/>
            <person name="Stoldt M."/>
            <person name="Jongepier E."/>
            <person name="Feldmeyer B."/>
            <person name="Menzel F."/>
            <person name="Bornberg-Bauer E."/>
            <person name="Foitzik S."/>
        </authorList>
    </citation>
    <scope>NUCLEOTIDE SEQUENCE [LARGE SCALE GENOMIC DNA]</scope>
    <source>
        <tissue evidence="2">Whole body</tissue>
    </source>
</reference>
<accession>A0A4S2JBW0</accession>
<dbReference type="Proteomes" id="UP000310200">
    <property type="component" value="Unassembled WGS sequence"/>
</dbReference>
<gene>
    <name evidence="2" type="ORF">DBV15_01072</name>
</gene>